<evidence type="ECO:0000256" key="1">
    <source>
        <dbReference type="SAM" id="Phobius"/>
    </source>
</evidence>
<gene>
    <name evidence="3" type="ORF">E1I69_19575</name>
</gene>
<accession>A0A4S3PME7</accession>
<protein>
    <submittedName>
        <fullName evidence="3">DUF4129 domain-containing protein</fullName>
    </submittedName>
</protein>
<evidence type="ECO:0000313" key="3">
    <source>
        <dbReference type="EMBL" id="THE10266.1"/>
    </source>
</evidence>
<dbReference type="Pfam" id="PF13559">
    <property type="entry name" value="DUF4129"/>
    <property type="match status" value="1"/>
</dbReference>
<keyword evidence="1" id="KW-1133">Transmembrane helix</keyword>
<keyword evidence="1" id="KW-0472">Membrane</keyword>
<evidence type="ECO:0000313" key="4">
    <source>
        <dbReference type="Proteomes" id="UP000306477"/>
    </source>
</evidence>
<sequence>MGQMNEARDRIEEILNGKEYRIYYDESRNVFQEWWEQLKEWLADFIENLFPAIESGSGAAEVVLVLIILGALLLLGIAVFLLVRNKRRNSNLSKHKPLHSAVELSWTYHKHLQEALKHEKNQDFSPATRHLFLALLLFFHDKEWLEAKLWKTNWEYYDELRKVKQAWADEFYDLALVFDEVAYGEYEIERVEYNHFREKAFAWLEHPEGGKEKQHAKP</sequence>
<reference evidence="3 4" key="1">
    <citation type="journal article" date="2019" name="Indoor Air">
        <title>Impacts of indoor surface finishes on bacterial viability.</title>
        <authorList>
            <person name="Hu J."/>
            <person name="Maamar S.B."/>
            <person name="Glawe A.J."/>
            <person name="Gottel N."/>
            <person name="Gilbert J.A."/>
            <person name="Hartmann E.M."/>
        </authorList>
    </citation>
    <scope>NUCLEOTIDE SEQUENCE [LARGE SCALE GENOMIC DNA]</scope>
    <source>
        <strain evidence="3 4">AF060A6</strain>
    </source>
</reference>
<name>A0A4S3PME7_9BACI</name>
<keyword evidence="1" id="KW-0812">Transmembrane</keyword>
<dbReference type="Proteomes" id="UP000306477">
    <property type="component" value="Unassembled WGS sequence"/>
</dbReference>
<keyword evidence="4" id="KW-1185">Reference proteome</keyword>
<dbReference type="EMBL" id="SLUB01000051">
    <property type="protein sequence ID" value="THE10266.1"/>
    <property type="molecule type" value="Genomic_DNA"/>
</dbReference>
<feature type="domain" description="Protein-glutamine gamma-glutamyltransferase-like C-terminal" evidence="2">
    <location>
        <begin position="131"/>
        <end position="198"/>
    </location>
</feature>
<dbReference type="InterPro" id="IPR025403">
    <property type="entry name" value="TgpA-like_C"/>
</dbReference>
<dbReference type="AlphaFoldDB" id="A0A4S3PME7"/>
<comment type="caution">
    <text evidence="3">The sequence shown here is derived from an EMBL/GenBank/DDBJ whole genome shotgun (WGS) entry which is preliminary data.</text>
</comment>
<organism evidence="3 4">
    <name type="scientific">Bacillus timonensis</name>
    <dbReference type="NCBI Taxonomy" id="1033734"/>
    <lineage>
        <taxon>Bacteria</taxon>
        <taxon>Bacillati</taxon>
        <taxon>Bacillota</taxon>
        <taxon>Bacilli</taxon>
        <taxon>Bacillales</taxon>
        <taxon>Bacillaceae</taxon>
        <taxon>Bacillus</taxon>
    </lineage>
</organism>
<evidence type="ECO:0000259" key="2">
    <source>
        <dbReference type="Pfam" id="PF13559"/>
    </source>
</evidence>
<proteinExistence type="predicted"/>
<dbReference type="OrthoDB" id="2435598at2"/>
<feature type="transmembrane region" description="Helical" evidence="1">
    <location>
        <begin position="62"/>
        <end position="83"/>
    </location>
</feature>
<dbReference type="RefSeq" id="WP_136381256.1">
    <property type="nucleotide sequence ID" value="NZ_SLUB01000051.1"/>
</dbReference>